<dbReference type="PROSITE" id="PS51371">
    <property type="entry name" value="CBS"/>
    <property type="match status" value="2"/>
</dbReference>
<dbReference type="Pfam" id="PF00571">
    <property type="entry name" value="CBS"/>
    <property type="match status" value="2"/>
</dbReference>
<dbReference type="InterPro" id="IPR000644">
    <property type="entry name" value="CBS_dom"/>
</dbReference>
<organism evidence="13 14">
    <name type="scientific">Oerskovia enterophila</name>
    <dbReference type="NCBI Taxonomy" id="43678"/>
    <lineage>
        <taxon>Bacteria</taxon>
        <taxon>Bacillati</taxon>
        <taxon>Actinomycetota</taxon>
        <taxon>Actinomycetes</taxon>
        <taxon>Micrococcales</taxon>
        <taxon>Cellulomonadaceae</taxon>
        <taxon>Oerskovia</taxon>
    </lineage>
</organism>
<evidence type="ECO:0000256" key="1">
    <source>
        <dbReference type="ARBA" id="ARBA00004651"/>
    </source>
</evidence>
<keyword evidence="5" id="KW-0677">Repeat</keyword>
<comment type="caution">
    <text evidence="13">The sequence shown here is derived from an EMBL/GenBank/DDBJ whole genome shotgun (WGS) entry which is preliminary data.</text>
</comment>
<dbReference type="FunFam" id="3.10.580.10:FF:000002">
    <property type="entry name" value="Magnesium/cobalt efflux protein CorC"/>
    <property type="match status" value="1"/>
</dbReference>
<dbReference type="Gene3D" id="3.10.580.10">
    <property type="entry name" value="CBS-domain"/>
    <property type="match status" value="1"/>
</dbReference>
<dbReference type="Gene3D" id="3.30.465.10">
    <property type="match status" value="1"/>
</dbReference>
<keyword evidence="6 11" id="KW-1133">Transmembrane helix</keyword>
<protein>
    <submittedName>
        <fullName evidence="13">Magnesium and cobalt efflux protein CorC</fullName>
    </submittedName>
</protein>
<dbReference type="Proteomes" id="UP000076447">
    <property type="component" value="Unassembled WGS sequence"/>
</dbReference>
<feature type="domain" description="CBS" evidence="12">
    <location>
        <begin position="286"/>
        <end position="343"/>
    </location>
</feature>
<dbReference type="SMART" id="SM00116">
    <property type="entry name" value="CBS"/>
    <property type="match status" value="2"/>
</dbReference>
<dbReference type="InterPro" id="IPR044751">
    <property type="entry name" value="Ion_transp-like_CBS"/>
</dbReference>
<gene>
    <name evidence="13" type="primary">corC_1</name>
    <name evidence="13" type="ORF">OJAG_20970</name>
</gene>
<feature type="compositionally biased region" description="Basic and acidic residues" evidence="10">
    <location>
        <begin position="447"/>
        <end position="494"/>
    </location>
</feature>
<dbReference type="CDD" id="cd04590">
    <property type="entry name" value="CBS_pair_CorC_HlyC_assoc"/>
    <property type="match status" value="1"/>
</dbReference>
<dbReference type="Pfam" id="PF03471">
    <property type="entry name" value="CorC_HlyC"/>
    <property type="match status" value="1"/>
</dbReference>
<comment type="subcellular location">
    <subcellularLocation>
        <location evidence="1">Cell membrane</location>
        <topology evidence="1">Multi-pass membrane protein</topology>
    </subcellularLocation>
</comment>
<evidence type="ECO:0000256" key="5">
    <source>
        <dbReference type="ARBA" id="ARBA00022737"/>
    </source>
</evidence>
<evidence type="ECO:0000256" key="7">
    <source>
        <dbReference type="ARBA" id="ARBA00023122"/>
    </source>
</evidence>
<evidence type="ECO:0000256" key="3">
    <source>
        <dbReference type="ARBA" id="ARBA00022475"/>
    </source>
</evidence>
<feature type="region of interest" description="Disordered" evidence="10">
    <location>
        <begin position="429"/>
        <end position="494"/>
    </location>
</feature>
<comment type="similarity">
    <text evidence="2">Belongs to the UPF0053 family.</text>
</comment>
<dbReference type="EMBL" id="LRIE01000072">
    <property type="protein sequence ID" value="KZM35309.1"/>
    <property type="molecule type" value="Genomic_DNA"/>
</dbReference>
<dbReference type="InterPro" id="IPR036318">
    <property type="entry name" value="FAD-bd_PCMH-like_sf"/>
</dbReference>
<dbReference type="GO" id="GO:0050660">
    <property type="term" value="F:flavin adenine dinucleotide binding"/>
    <property type="evidence" value="ECO:0007669"/>
    <property type="project" value="InterPro"/>
</dbReference>
<keyword evidence="8 11" id="KW-0472">Membrane</keyword>
<dbReference type="GO" id="GO:0005886">
    <property type="term" value="C:plasma membrane"/>
    <property type="evidence" value="ECO:0007669"/>
    <property type="project" value="UniProtKB-SubCell"/>
</dbReference>
<evidence type="ECO:0000256" key="8">
    <source>
        <dbReference type="ARBA" id="ARBA00023136"/>
    </source>
</evidence>
<keyword evidence="4 11" id="KW-0812">Transmembrane</keyword>
<dbReference type="InterPro" id="IPR046342">
    <property type="entry name" value="CBS_dom_sf"/>
</dbReference>
<reference evidence="13 14" key="1">
    <citation type="submission" date="2016-01" db="EMBL/GenBank/DDBJ databases">
        <title>Genome sequence of Oerskovia enterophila VJag, an agar and cellulose degrading bacterium.</title>
        <authorList>
            <person name="Poehlein A."/>
            <person name="Jag V."/>
            <person name="Bengelsdorf F."/>
            <person name="Duerre P."/>
            <person name="Daniel R."/>
        </authorList>
    </citation>
    <scope>NUCLEOTIDE SEQUENCE [LARGE SCALE GENOMIC DNA]</scope>
    <source>
        <strain evidence="13 14">VJag</strain>
    </source>
</reference>
<dbReference type="InterPro" id="IPR002550">
    <property type="entry name" value="CNNM"/>
</dbReference>
<evidence type="ECO:0000256" key="4">
    <source>
        <dbReference type="ARBA" id="ARBA00022692"/>
    </source>
</evidence>
<keyword evidence="3" id="KW-1003">Cell membrane</keyword>
<evidence type="ECO:0000313" key="13">
    <source>
        <dbReference type="EMBL" id="KZM35309.1"/>
    </source>
</evidence>
<proteinExistence type="inferred from homology"/>
<dbReference type="InterPro" id="IPR005170">
    <property type="entry name" value="Transptr-assoc_dom"/>
</dbReference>
<evidence type="ECO:0000256" key="9">
    <source>
        <dbReference type="PROSITE-ProRule" id="PRU00703"/>
    </source>
</evidence>
<evidence type="ECO:0000256" key="11">
    <source>
        <dbReference type="SAM" id="Phobius"/>
    </source>
</evidence>
<feature type="transmembrane region" description="Helical" evidence="11">
    <location>
        <begin position="147"/>
        <end position="166"/>
    </location>
</feature>
<dbReference type="AlphaFoldDB" id="A0A163RKV8"/>
<evidence type="ECO:0000256" key="10">
    <source>
        <dbReference type="SAM" id="MobiDB-lite"/>
    </source>
</evidence>
<evidence type="ECO:0000313" key="14">
    <source>
        <dbReference type="Proteomes" id="UP000076447"/>
    </source>
</evidence>
<feature type="transmembrane region" description="Helical" evidence="11">
    <location>
        <begin position="116"/>
        <end position="135"/>
    </location>
</feature>
<feature type="domain" description="CBS" evidence="12">
    <location>
        <begin position="219"/>
        <end position="279"/>
    </location>
</feature>
<evidence type="ECO:0000259" key="12">
    <source>
        <dbReference type="PROSITE" id="PS51371"/>
    </source>
</evidence>
<dbReference type="SUPFAM" id="SSF54631">
    <property type="entry name" value="CBS-domain pair"/>
    <property type="match status" value="1"/>
</dbReference>
<evidence type="ECO:0000256" key="2">
    <source>
        <dbReference type="ARBA" id="ARBA00006337"/>
    </source>
</evidence>
<dbReference type="PATRIC" id="fig|43678.3.peg.2186"/>
<keyword evidence="7 9" id="KW-0129">CBS domain</keyword>
<dbReference type="PANTHER" id="PTHR22777">
    <property type="entry name" value="HEMOLYSIN-RELATED"/>
    <property type="match status" value="1"/>
</dbReference>
<dbReference type="RefSeq" id="WP_068708531.1">
    <property type="nucleotide sequence ID" value="NZ_JBIVFZ010000003.1"/>
</dbReference>
<dbReference type="Pfam" id="PF01595">
    <property type="entry name" value="CNNM"/>
    <property type="match status" value="1"/>
</dbReference>
<dbReference type="SUPFAM" id="SSF56176">
    <property type="entry name" value="FAD-binding/transporter-associated domain-like"/>
    <property type="match status" value="1"/>
</dbReference>
<feature type="transmembrane region" description="Helical" evidence="11">
    <location>
        <begin position="88"/>
        <end position="110"/>
    </location>
</feature>
<sequence>MTEVPVALLLVLAVLCVVLAGALGAGESAVMRVTRAAVAEALAEAEAGTGTAGASGGGAGGPVPPRVARARRVQSLTEDPPHTAAALAFLRVVAEMVAAACVTLLVSVWLDDWWQALLAALVFAVVVALVFARIAPRALGRRHPVQVLLLLSGVLAPAVVLTGWVARVTGSKEDSDGPHERELRDMVDRVNESEIIEEEEREMIRSVFELGDTLTREVMVPRTDMITTPATTPLSKALSLFLRSGFSRLPVTGTSVDDLVGVVYFKDVVKVVNASPEAGSRRVADVARPAIFVPESKPVDDLLREMQASASHIAMVVDEYGGVAGLVTIEDALEEIVGELTDEHDKSGPEIEDLGDGEFRIPARLPLDELGELFDLDIEDDDVDTVGGLLAKALGKVPLPGSVAEAQGVHMIGERVEGRRKQLATVLVRAVAPEHETDGADETPSGRTDRQERHDHRERSERDHQTHPERAERAGRTSEDPRRAGQTNEREAHR</sequence>
<accession>A0A163RKV8</accession>
<dbReference type="PANTHER" id="PTHR22777:SF32">
    <property type="entry name" value="UPF0053 INNER MEMBRANE PROTEIN YFJD"/>
    <property type="match status" value="1"/>
</dbReference>
<name>A0A163RKV8_9CELL</name>
<dbReference type="SMART" id="SM01091">
    <property type="entry name" value="CorC_HlyC"/>
    <property type="match status" value="1"/>
</dbReference>
<dbReference type="OrthoDB" id="110231at2"/>
<evidence type="ECO:0000256" key="6">
    <source>
        <dbReference type="ARBA" id="ARBA00022989"/>
    </source>
</evidence>
<dbReference type="InterPro" id="IPR016169">
    <property type="entry name" value="FAD-bd_PCMH_sub2"/>
</dbReference>
<feature type="transmembrane region" description="Helical" evidence="11">
    <location>
        <begin position="6"/>
        <end position="25"/>
    </location>
</feature>
<dbReference type="STRING" id="43678.OJAG_20970"/>